<dbReference type="AlphaFoldDB" id="A0A484NMR3"/>
<feature type="domain" description="UPF0261" evidence="3">
    <location>
        <begin position="199"/>
        <end position="353"/>
    </location>
</feature>
<name>A0A484NMR3_9ASTE</name>
<dbReference type="NCBIfam" id="NF002674">
    <property type="entry name" value="PRK02399.1-2"/>
    <property type="match status" value="1"/>
</dbReference>
<feature type="coiled-coil region" evidence="1">
    <location>
        <begin position="763"/>
        <end position="790"/>
    </location>
</feature>
<reference evidence="5 6" key="1">
    <citation type="submission" date="2018-04" db="EMBL/GenBank/DDBJ databases">
        <authorList>
            <person name="Vogel A."/>
        </authorList>
    </citation>
    <scope>NUCLEOTIDE SEQUENCE [LARGE SCALE GENOMIC DNA]</scope>
</reference>
<evidence type="ECO:0000259" key="4">
    <source>
        <dbReference type="Pfam" id="PF23189"/>
    </source>
</evidence>
<sequence length="911" mass="99645">MAEKPSSDKSPSPVSTPHLAFTTISNVKLHVPILLSFTEPNYKKWSRLFLLLVRRFSLGDFLTRKLVPSNNNDTDWYQLEALIQGWILSTINDEVLRGLPDDMRGQTSFLQFQTPPPTFLQTRSALLLLERQQSDLDSADPSPGTALFSAGHTGAHPHSPAGGGEELRPGKETCRRRVSQPWRGAAALVRRWRDCWCNAGEVDVTVVDVSTGSQEISGCGDFEFVSRKHVLSFYSGTEQSAELPEDRGKAIAIMTKGLENFLIGAQNDKVVAGVVGLGGSGGTSMLSSAFRSLPIGIPKVIVSTVASGQTEHYIGTSDLVLFPSVVDICGINSVSRVVLSNAGAAFAGMVVARIHSLKESRAVDEKFTVGITMFGVTTPCANAVKERLTKEGYDTLVFHATGVGGRAMEDLVKGGFIQGVLDITTTEVADYIVGGVMACDGSRFDAILEKKIPLVLSVGALDMVNFGPKSSIPSDFQQRKIHEHTEQVSLMRTTMDENKKVAAFIADKLNKSSSKVCVCLPEKGISALDAPGKPFYDPQATGCLFNELQRLVQINEDHQVKTFPYHINDLEFANALVDSFLDISVKPKVVDTSQASFESSKEANLVGHTKFSSKESLYSCPSDFPNAKQVDPMLEEFGRSINGTLQVPIWPARGKNIPFKKQKLSARTGHKHAARSKSTAKRLASEMIIGSEPNKKLCREETSVVASPTGEMAAFSTDQVAEALQIHLCKASSFGAELHIRSTMIPHEKKAALDIGKTSTQLAEEAEQKLKAEQSARLAAEEQLKAEREARLAIEARLATERETAVAEYKAGGFQDDALEFARTNHDQVIKAVLTSPKEAIHFFNRLQENEIGRLMLLKMGAYGFLKGRKSERSELYEVLKESVKNFNPTKYDLPEAFTVEPVYPFLNLPI</sequence>
<gene>
    <name evidence="5" type="ORF">CCAM_LOCUS44236</name>
</gene>
<dbReference type="SUPFAM" id="SSF53697">
    <property type="entry name" value="SIS domain"/>
    <property type="match status" value="1"/>
</dbReference>
<evidence type="ECO:0000313" key="5">
    <source>
        <dbReference type="EMBL" id="VFR02461.1"/>
    </source>
</evidence>
<dbReference type="OrthoDB" id="10264588at2759"/>
<dbReference type="Gene3D" id="3.40.50.12030">
    <property type="entry name" value="Uncharacterised protein family UPF0261, NC domain"/>
    <property type="match status" value="1"/>
</dbReference>
<dbReference type="InterPro" id="IPR051353">
    <property type="entry name" value="Tobamovirus_resist_UPF0261"/>
</dbReference>
<accession>A0A484NMR3</accession>
<dbReference type="PANTHER" id="PTHR31862">
    <property type="entry name" value="UPF0261 DOMAIN PROTEIN (AFU_ORTHOLOGUE AFUA_1G10120)"/>
    <property type="match status" value="1"/>
</dbReference>
<evidence type="ECO:0000259" key="3">
    <source>
        <dbReference type="Pfam" id="PF06792"/>
    </source>
</evidence>
<organism evidence="5 6">
    <name type="scientific">Cuscuta campestris</name>
    <dbReference type="NCBI Taxonomy" id="132261"/>
    <lineage>
        <taxon>Eukaryota</taxon>
        <taxon>Viridiplantae</taxon>
        <taxon>Streptophyta</taxon>
        <taxon>Embryophyta</taxon>
        <taxon>Tracheophyta</taxon>
        <taxon>Spermatophyta</taxon>
        <taxon>Magnoliopsida</taxon>
        <taxon>eudicotyledons</taxon>
        <taxon>Gunneridae</taxon>
        <taxon>Pentapetalae</taxon>
        <taxon>asterids</taxon>
        <taxon>lamiids</taxon>
        <taxon>Solanales</taxon>
        <taxon>Convolvulaceae</taxon>
        <taxon>Cuscuteae</taxon>
        <taxon>Cuscuta</taxon>
        <taxon>Cuscuta subgen. Grammica</taxon>
        <taxon>Cuscuta sect. Cleistogrammica</taxon>
    </lineage>
</organism>
<evidence type="ECO:0000313" key="6">
    <source>
        <dbReference type="Proteomes" id="UP000595140"/>
    </source>
</evidence>
<feature type="region of interest" description="Disordered" evidence="2">
    <location>
        <begin position="135"/>
        <end position="176"/>
    </location>
</feature>
<protein>
    <submittedName>
        <fullName evidence="5">Uncharacterized protein</fullName>
    </submittedName>
</protein>
<proteinExistence type="predicted"/>
<dbReference type="GO" id="GO:0097367">
    <property type="term" value="F:carbohydrate derivative binding"/>
    <property type="evidence" value="ECO:0007669"/>
    <property type="project" value="InterPro"/>
</dbReference>
<dbReference type="InterPro" id="IPR056778">
    <property type="entry name" value="UPF0261_C"/>
</dbReference>
<keyword evidence="1" id="KW-0175">Coiled coil</keyword>
<dbReference type="EMBL" id="OOIL02006827">
    <property type="protein sequence ID" value="VFR02461.1"/>
    <property type="molecule type" value="Genomic_DNA"/>
</dbReference>
<keyword evidence="6" id="KW-1185">Reference proteome</keyword>
<feature type="compositionally biased region" description="Basic and acidic residues" evidence="2">
    <location>
        <begin position="165"/>
        <end position="175"/>
    </location>
</feature>
<dbReference type="Gene3D" id="3.40.50.12020">
    <property type="entry name" value="Uncharacterised protein family UPF0261, NN domain"/>
    <property type="match status" value="1"/>
</dbReference>
<dbReference type="CDD" id="cd15488">
    <property type="entry name" value="Tm-1-like"/>
    <property type="match status" value="1"/>
</dbReference>
<dbReference type="GO" id="GO:1901135">
    <property type="term" value="P:carbohydrate derivative metabolic process"/>
    <property type="evidence" value="ECO:0007669"/>
    <property type="project" value="InterPro"/>
</dbReference>
<dbReference type="InterPro" id="IPR044122">
    <property type="entry name" value="UPF0261_N"/>
</dbReference>
<dbReference type="InterPro" id="IPR046348">
    <property type="entry name" value="SIS_dom_sf"/>
</dbReference>
<dbReference type="Pfam" id="PF06792">
    <property type="entry name" value="UPF0261"/>
    <property type="match status" value="1"/>
</dbReference>
<feature type="domain" description="UPF0261" evidence="4">
    <location>
        <begin position="366"/>
        <end position="583"/>
    </location>
</feature>
<evidence type="ECO:0000256" key="1">
    <source>
        <dbReference type="SAM" id="Coils"/>
    </source>
</evidence>
<evidence type="ECO:0000256" key="2">
    <source>
        <dbReference type="SAM" id="MobiDB-lite"/>
    </source>
</evidence>
<dbReference type="Pfam" id="PF23189">
    <property type="entry name" value="UPF0261_C"/>
    <property type="match status" value="1"/>
</dbReference>
<dbReference type="Proteomes" id="UP000595140">
    <property type="component" value="Unassembled WGS sequence"/>
</dbReference>
<dbReference type="PANTHER" id="PTHR31862:SF1">
    <property type="entry name" value="UPF0261 DOMAIN PROTEIN (AFU_ORTHOLOGUE AFUA_1G10120)"/>
    <property type="match status" value="1"/>
</dbReference>